<name>A0AAD6SKY0_9AGAR</name>
<accession>A0AAD6SKY0</accession>
<comment type="caution">
    <text evidence="1">The sequence shown here is derived from an EMBL/GenBank/DDBJ whole genome shotgun (WGS) entry which is preliminary data.</text>
</comment>
<dbReference type="Proteomes" id="UP001218188">
    <property type="component" value="Unassembled WGS sequence"/>
</dbReference>
<proteinExistence type="predicted"/>
<evidence type="ECO:0000313" key="2">
    <source>
        <dbReference type="Proteomes" id="UP001218188"/>
    </source>
</evidence>
<reference evidence="1" key="1">
    <citation type="submission" date="2023-03" db="EMBL/GenBank/DDBJ databases">
        <title>Massive genome expansion in bonnet fungi (Mycena s.s.) driven by repeated elements and novel gene families across ecological guilds.</title>
        <authorList>
            <consortium name="Lawrence Berkeley National Laboratory"/>
            <person name="Harder C.B."/>
            <person name="Miyauchi S."/>
            <person name="Viragh M."/>
            <person name="Kuo A."/>
            <person name="Thoen E."/>
            <person name="Andreopoulos B."/>
            <person name="Lu D."/>
            <person name="Skrede I."/>
            <person name="Drula E."/>
            <person name="Henrissat B."/>
            <person name="Morin E."/>
            <person name="Kohler A."/>
            <person name="Barry K."/>
            <person name="LaButti K."/>
            <person name="Morin E."/>
            <person name="Salamov A."/>
            <person name="Lipzen A."/>
            <person name="Mereny Z."/>
            <person name="Hegedus B."/>
            <person name="Baldrian P."/>
            <person name="Stursova M."/>
            <person name="Weitz H."/>
            <person name="Taylor A."/>
            <person name="Grigoriev I.V."/>
            <person name="Nagy L.G."/>
            <person name="Martin F."/>
            <person name="Kauserud H."/>
        </authorList>
    </citation>
    <scope>NUCLEOTIDE SEQUENCE</scope>
    <source>
        <strain evidence="1">CBHHK200</strain>
    </source>
</reference>
<sequence>MSLERKIKTRKADLQHGELYANMDSLLKLYKYGNACTITKVFASQQQDADMEANDDIDQVPVLHPSTRHRSMRCFPPYGDWDSPPPGTPETFDHTQHCTYAAVSLRDFRLQLPLVFEHHFERSAHGVWEQKQPLFFAVEGSTQVFKALDAAEQRYYHFHNKNIAIFATATYKEAKARVKK</sequence>
<dbReference type="AlphaFoldDB" id="A0AAD6SKY0"/>
<gene>
    <name evidence="1" type="ORF">C8F04DRAFT_1264930</name>
</gene>
<evidence type="ECO:0000313" key="1">
    <source>
        <dbReference type="EMBL" id="KAJ7029474.1"/>
    </source>
</evidence>
<protein>
    <submittedName>
        <fullName evidence="1">Uncharacterized protein</fullName>
    </submittedName>
</protein>
<organism evidence="1 2">
    <name type="scientific">Mycena alexandri</name>
    <dbReference type="NCBI Taxonomy" id="1745969"/>
    <lineage>
        <taxon>Eukaryota</taxon>
        <taxon>Fungi</taxon>
        <taxon>Dikarya</taxon>
        <taxon>Basidiomycota</taxon>
        <taxon>Agaricomycotina</taxon>
        <taxon>Agaricomycetes</taxon>
        <taxon>Agaricomycetidae</taxon>
        <taxon>Agaricales</taxon>
        <taxon>Marasmiineae</taxon>
        <taxon>Mycenaceae</taxon>
        <taxon>Mycena</taxon>
    </lineage>
</organism>
<keyword evidence="2" id="KW-1185">Reference proteome</keyword>
<dbReference type="EMBL" id="JARJCM010000101">
    <property type="protein sequence ID" value="KAJ7029474.1"/>
    <property type="molecule type" value="Genomic_DNA"/>
</dbReference>